<evidence type="ECO:0000259" key="3">
    <source>
        <dbReference type="Pfam" id="PF17766"/>
    </source>
</evidence>
<reference evidence="4 5" key="1">
    <citation type="journal article" date="2016" name="DNA Res.">
        <title>The draft genome of MD-2 pineapple using hybrid error correction of long reads.</title>
        <authorList>
            <person name="Redwan R.M."/>
            <person name="Saidin A."/>
            <person name="Kumar S.V."/>
        </authorList>
    </citation>
    <scope>NUCLEOTIDE SEQUENCE [LARGE SCALE GENOMIC DNA]</scope>
    <source>
        <strain evidence="5">cv. MD2</strain>
        <tissue evidence="4">Leaf</tissue>
    </source>
</reference>
<dbReference type="Pfam" id="PF17766">
    <property type="entry name" value="fn3_6"/>
    <property type="match status" value="1"/>
</dbReference>
<proteinExistence type="inferred from homology"/>
<accession>A0A199VVE2</accession>
<keyword evidence="2" id="KW-0732">Signal</keyword>
<organism evidence="4 5">
    <name type="scientific">Ananas comosus</name>
    <name type="common">Pineapple</name>
    <name type="synonym">Ananas ananas</name>
    <dbReference type="NCBI Taxonomy" id="4615"/>
    <lineage>
        <taxon>Eukaryota</taxon>
        <taxon>Viridiplantae</taxon>
        <taxon>Streptophyta</taxon>
        <taxon>Embryophyta</taxon>
        <taxon>Tracheophyta</taxon>
        <taxon>Spermatophyta</taxon>
        <taxon>Magnoliopsida</taxon>
        <taxon>Liliopsida</taxon>
        <taxon>Poales</taxon>
        <taxon>Bromeliaceae</taxon>
        <taxon>Bromelioideae</taxon>
        <taxon>Ananas</taxon>
    </lineage>
</organism>
<dbReference type="Proteomes" id="UP000092600">
    <property type="component" value="Unassembled WGS sequence"/>
</dbReference>
<dbReference type="AlphaFoldDB" id="A0A199VVE2"/>
<feature type="domain" description="Subtilisin-like protease fibronectin type-III" evidence="3">
    <location>
        <begin position="25"/>
        <end position="130"/>
    </location>
</feature>
<dbReference type="Gene3D" id="2.60.40.2310">
    <property type="match status" value="1"/>
</dbReference>
<evidence type="ECO:0000313" key="5">
    <source>
        <dbReference type="Proteomes" id="UP000092600"/>
    </source>
</evidence>
<sequence>MNFTTNQLKMITRSSSVHCSDASLDLNYPSFIAFFNPKTAVTIDNSIRKFKRTVTNVGDAAATYSAKVKGIKGFSISIVPDELVFKDKHEKQSFTLILKGHMKNKNDEVVHGSLSWVDDKGKYEVRSPIVATTFSSERL</sequence>
<name>A0A199VVE2_ANACO</name>
<comment type="similarity">
    <text evidence="1">Belongs to the peptidase S8 family.</text>
</comment>
<evidence type="ECO:0000256" key="1">
    <source>
        <dbReference type="ARBA" id="ARBA00011073"/>
    </source>
</evidence>
<evidence type="ECO:0000313" key="4">
    <source>
        <dbReference type="EMBL" id="OAY81202.1"/>
    </source>
</evidence>
<gene>
    <name evidence="4" type="ORF">ACMD2_19189</name>
</gene>
<dbReference type="PANTHER" id="PTHR10795">
    <property type="entry name" value="PROPROTEIN CONVERTASE SUBTILISIN/KEXIN"/>
    <property type="match status" value="1"/>
</dbReference>
<dbReference type="STRING" id="4615.A0A199VVE2"/>
<evidence type="ECO:0000256" key="2">
    <source>
        <dbReference type="ARBA" id="ARBA00022729"/>
    </source>
</evidence>
<protein>
    <submittedName>
        <fullName evidence="4">Cucumisin</fullName>
    </submittedName>
</protein>
<comment type="caution">
    <text evidence="4">The sequence shown here is derived from an EMBL/GenBank/DDBJ whole genome shotgun (WGS) entry which is preliminary data.</text>
</comment>
<dbReference type="InterPro" id="IPR045051">
    <property type="entry name" value="SBT"/>
</dbReference>
<dbReference type="InterPro" id="IPR041469">
    <property type="entry name" value="Subtilisin-like_FN3"/>
</dbReference>
<dbReference type="EMBL" id="LSRQ01000714">
    <property type="protein sequence ID" value="OAY81202.1"/>
    <property type="molecule type" value="Genomic_DNA"/>
</dbReference>